<feature type="region of interest" description="Disordered" evidence="4">
    <location>
        <begin position="2211"/>
        <end position="2248"/>
    </location>
</feature>
<feature type="compositionally biased region" description="Basic and acidic residues" evidence="4">
    <location>
        <begin position="2229"/>
        <end position="2248"/>
    </location>
</feature>
<feature type="compositionally biased region" description="Acidic residues" evidence="4">
    <location>
        <begin position="2215"/>
        <end position="2224"/>
    </location>
</feature>
<evidence type="ECO:0000256" key="2">
    <source>
        <dbReference type="ARBA" id="ARBA00038006"/>
    </source>
</evidence>
<name>A0A8T2R400_CERRI</name>
<feature type="coiled-coil region" evidence="3">
    <location>
        <begin position="1120"/>
        <end position="1225"/>
    </location>
</feature>
<keyword evidence="7" id="KW-1185">Reference proteome</keyword>
<feature type="coiled-coil region" evidence="3">
    <location>
        <begin position="782"/>
        <end position="998"/>
    </location>
</feature>
<feature type="domain" description="NAB" evidence="5">
    <location>
        <begin position="11"/>
        <end position="91"/>
    </location>
</feature>
<evidence type="ECO:0000256" key="4">
    <source>
        <dbReference type="SAM" id="MobiDB-lite"/>
    </source>
</evidence>
<feature type="coiled-coil region" evidence="3">
    <location>
        <begin position="279"/>
        <end position="480"/>
    </location>
</feature>
<reference evidence="6" key="1">
    <citation type="submission" date="2021-08" db="EMBL/GenBank/DDBJ databases">
        <title>WGS assembly of Ceratopteris richardii.</title>
        <authorList>
            <person name="Marchant D.B."/>
            <person name="Chen G."/>
            <person name="Jenkins J."/>
            <person name="Shu S."/>
            <person name="Leebens-Mack J."/>
            <person name="Grimwood J."/>
            <person name="Schmutz J."/>
            <person name="Soltis P."/>
            <person name="Soltis D."/>
            <person name="Chen Z.-H."/>
        </authorList>
    </citation>
    <scope>NUCLEOTIDE SEQUENCE</scope>
    <source>
        <strain evidence="6">Whitten #5841</strain>
        <tissue evidence="6">Leaf</tissue>
    </source>
</reference>
<feature type="coiled-coil region" evidence="3">
    <location>
        <begin position="194"/>
        <end position="249"/>
    </location>
</feature>
<feature type="region of interest" description="Disordered" evidence="4">
    <location>
        <begin position="2591"/>
        <end position="2614"/>
    </location>
</feature>
<dbReference type="InterPro" id="IPR011684">
    <property type="entry name" value="NAB"/>
</dbReference>
<organism evidence="6 7">
    <name type="scientific">Ceratopteris richardii</name>
    <name type="common">Triangle waterfern</name>
    <dbReference type="NCBI Taxonomy" id="49495"/>
    <lineage>
        <taxon>Eukaryota</taxon>
        <taxon>Viridiplantae</taxon>
        <taxon>Streptophyta</taxon>
        <taxon>Embryophyta</taxon>
        <taxon>Tracheophyta</taxon>
        <taxon>Polypodiopsida</taxon>
        <taxon>Polypodiidae</taxon>
        <taxon>Polypodiales</taxon>
        <taxon>Pteridineae</taxon>
        <taxon>Pteridaceae</taxon>
        <taxon>Parkerioideae</taxon>
        <taxon>Ceratopteris</taxon>
    </lineage>
</organism>
<feature type="coiled-coil region" evidence="3">
    <location>
        <begin position="1597"/>
        <end position="1739"/>
    </location>
</feature>
<gene>
    <name evidence="6" type="ORF">KP509_30G051800</name>
</gene>
<evidence type="ECO:0000256" key="3">
    <source>
        <dbReference type="SAM" id="Coils"/>
    </source>
</evidence>
<feature type="coiled-coil region" evidence="3">
    <location>
        <begin position="1504"/>
        <end position="1559"/>
    </location>
</feature>
<accession>A0A8T2R400</accession>
<evidence type="ECO:0000259" key="5">
    <source>
        <dbReference type="PROSITE" id="PS51774"/>
    </source>
</evidence>
<feature type="coiled-coil region" evidence="3">
    <location>
        <begin position="712"/>
        <end position="746"/>
    </location>
</feature>
<dbReference type="InterPro" id="IPR051861">
    <property type="entry name" value="NET_actin-binding_domain"/>
</dbReference>
<evidence type="ECO:0000313" key="6">
    <source>
        <dbReference type="EMBL" id="KAH7290524.1"/>
    </source>
</evidence>
<dbReference type="PANTHER" id="PTHR32258:SF28">
    <property type="entry name" value="PROTEIN NETWORKED 3A-RELATED"/>
    <property type="match status" value="1"/>
</dbReference>
<dbReference type="EMBL" id="CM035435">
    <property type="protein sequence ID" value="KAH7290524.1"/>
    <property type="molecule type" value="Genomic_DNA"/>
</dbReference>
<comment type="similarity">
    <text evidence="2">Belongs to the NET family.</text>
</comment>
<dbReference type="OrthoDB" id="10255522at2759"/>
<feature type="coiled-coil region" evidence="3">
    <location>
        <begin position="1034"/>
        <end position="1096"/>
    </location>
</feature>
<feature type="coiled-coil region" evidence="3">
    <location>
        <begin position="1333"/>
        <end position="1436"/>
    </location>
</feature>
<comment type="caution">
    <text evidence="6">The sequence shown here is derived from an EMBL/GenBank/DDBJ whole genome shotgun (WGS) entry which is preliminary data.</text>
</comment>
<protein>
    <recommendedName>
        <fullName evidence="5">NAB domain-containing protein</fullName>
    </recommendedName>
</protein>
<proteinExistence type="inferred from homology"/>
<dbReference type="PANTHER" id="PTHR32258">
    <property type="entry name" value="PROTEIN NETWORKED 4A"/>
    <property type="match status" value="1"/>
</dbReference>
<evidence type="ECO:0000256" key="1">
    <source>
        <dbReference type="ARBA" id="ARBA00023054"/>
    </source>
</evidence>
<feature type="coiled-coil region" evidence="3">
    <location>
        <begin position="593"/>
        <end position="641"/>
    </location>
</feature>
<dbReference type="EMBL" id="CM035435">
    <property type="protein sequence ID" value="KAH7290526.1"/>
    <property type="molecule type" value="Genomic_DNA"/>
</dbReference>
<feature type="coiled-coil region" evidence="3">
    <location>
        <begin position="2318"/>
        <end position="2405"/>
    </location>
</feature>
<sequence>MMKKMDNTRSHSWWWDSHVSPKNSKWLQENLTEMDSKVSAMLKIIEEDADSFAQRAEMYYKKRPELINLVEEFYRTYRALVERYTFLTKEIRQNIAPALQAQLGFSSESPQNSPVDLHLKRGIDGPDIISPSYSYAGASEFDYDSPLSMKGQTDDEFSPLGFQTNYERRAFGFRARYSNFEDSSCRITESGAMHNSTDADVDRLQKEILHLQEENKNLALKATQDASKLKDLQQEMSSMQSRTRSLEAEDKLTKKRLNSILEKEQKLEAENLKLSHALISFKEERTEILEQQKRIAEENRQAHEKIGILEDEKMCLNEKVLEIQSKHSEISANFSKREELVQELHQTLTELKEEKLKDKFLLEIFEQQNQDLFVKVSDLEKSNAETLERACLHSADAQKLQDQLADILKSKKLLEQDLTSAFQEKEYAENQETLALSQVEELKREIQGIQKDKERLVEEIAKLKEIIDELEKEYLRAQSEKMESANCVCELKASLEEEQSSKEAVFASCKQYMDRCKDLESKLAESNEKLVSSSEEVSKLQCEVQALKDTATSLQSQHEEFQDKIFSLLLEKKSLIDELLCASENAHIVEQDRMSLRLTLKDQKGEIEKYQKELENLLDCKKELEEELVSISAEKTALVEKESQTLMAHQQLGDELIRLNQELELNAALIKGLDRELCCFKLEKDELLLETQKVQENILELQTSNAILSNQCTTGRQDLQEAEKIAREAQEELSLTMLEVEKLQNDIHIKGETLRETVSTVETLQVHLLQCREENGLLTKQINETTDRLVKMEASNKDLKSEISYFSLINESLSEKVSDKEKNLEQLNAQLGAAKKRALEFSEDVTSKEAQILDLRQQVSNLERELELLQTQLLESSSMKCRLELEVERLHQENSEINEINQSLNCEKDRLANAIHLLNCTNQGLEAKWNALQKERVSLQEDVILKLSQCDELKQKIMNLEIDYEVALEEKEILKGKLAEYEKESMSLAEKFSEAEGRVQDLQLKFCESLTEKASMIEQLTERIRTIHFLQTAAFDLQKDNASLIEEKKLLQQQSSTFETKEASLLTKIHDSAITIQDLRAEVQGLQQQVSILQESEKKILAEQKDRTSECESLQQQIVKLELSLNIQCQENEIISLEHKERIKECQSLQQQVKELELNLNVCCEEKASFQKEVGNYSEQCNELESEVRRLGADKICLQQDLLKAQQMEHELTMHLNNLKKEQEQFSGALGSQQKIILQQEEHVQALQEPLLTKDQELGAAVEETCKLQTSLKQLQQAMSSAEIELENRTKEFDILKESMLLVEYAKVGLEQKMESCTGRILQHDEKMLPEKLDLAHEENAKLEQQLPSTESRMVQIAECDIHKEDIEVLKQENLKLKEHLENAQRRIIDTEKEFDEHRRDFEMLKEELGSAVIARKGLERELVQLQGEKATSYQQLEGMCRELRCLKEQKDIADANLQSAILQGHEHMSKLANLQEVLAHSVNLELETAEKLAKATAEWITAERRMQEEILQLKSELESQTNTAFKLENELHNIKADKEVIETEKASLEAQVIEWKLQASDLKTHLLQKKEECLQMCSQTELESQTSAAFRLENDLDIVKGDKEVLETEKASLEAQVLDLKQQASDLKARLLQKEQQCLEMCSQAELSTVKGNLIVELQKQVHCSSEENKLLQRKLQNNDKELARVNANLEILEGELHELQEKLCESQFESQEKELSCQALAEENASIKERNRELTNALFAVDEENAVLEIKLAEKAKTLDTLHKDPQLKEDEEETLKRPCLHQTDAIMEVHAEKEGDSSAPMSRFLHSQVLGTSRLHQQETEYFNNPNDVQLLQHKIVVEREENAKLVKRASENNLAIKKHQEEVSILHDSIKCLESTLKQLETQVNEATSEKGASVCAKQDHSQKLHQMIKEMENLNGMISKGLECRQTTSSTAIAADNVDCNGSFIQNQLLQDTVEITGAISSNSEYGQESLFDAMADLLDRVKGKVLVLLKINHQTKSIMSLQNQEQASDLEEEISNFKLYREDLVFLKKFIHGESQREAEFMTEDAKVIHIKLCDMQSRLNMLEGHVKEVKEQTERESIQKRNLQIILTDCQTKGLSFILLLKNNLLLSCKGLKALANEWNEKTCNKESHQFINFIAKLSRIEDMCDMPDSQYEQNTDRKETQACLGVDSELPVSFIFMLEKLEKRVEESNLFAQAIEIMLPSKQQDDQYQDEAEQELVNDAKQSKDGSPIDHKQDSLPYSDKENTLLTENLGSDVLCSSEMADSIVEEISEEFINEDSEITENISFTQGNDGDLVEGLAQLHINLGMRLHQALLDEKLENELQELKEEKEKLKEDLQARIQQVQRTEAELEKLQAVLRGANEGDTVDSRQQQQWVHRKKRAEKKAKRLSKELLTQRQHVGQLQDAVVAWTEQQELATELLEKQVVTLVSKECAPTMEGWDADRVTELMKDMQNRKALTRRHSMDLHTVGKDLQKVGSSIENTQRFLVEEEIDQGDPEPKYVTEVASDPAKNQGKFSRFGLPWSLLHFSSVRSSSKANLNGIATTVTSKQAQRHGQQIGNHAKGSLVAQTKKMRCCCTCARSSDFPRTPSPSIMKRTQPISPVKRTAS</sequence>
<dbReference type="PROSITE" id="PS51774">
    <property type="entry name" value="NAB"/>
    <property type="match status" value="1"/>
</dbReference>
<dbReference type="Pfam" id="PF07765">
    <property type="entry name" value="KIP1"/>
    <property type="match status" value="1"/>
</dbReference>
<dbReference type="Proteomes" id="UP000825935">
    <property type="component" value="Chromosome 30"/>
</dbReference>
<dbReference type="GO" id="GO:0003779">
    <property type="term" value="F:actin binding"/>
    <property type="evidence" value="ECO:0007669"/>
    <property type="project" value="InterPro"/>
</dbReference>
<feature type="coiled-coil region" evidence="3">
    <location>
        <begin position="1867"/>
        <end position="1922"/>
    </location>
</feature>
<feature type="coiled-coil region" evidence="3">
    <location>
        <begin position="509"/>
        <end position="564"/>
    </location>
</feature>
<keyword evidence="1 3" id="KW-0175">Coiled coil</keyword>
<dbReference type="OMA" id="GRTRIME"/>
<evidence type="ECO:0000313" key="7">
    <source>
        <dbReference type="Proteomes" id="UP000825935"/>
    </source>
</evidence>